<name>A0A7S4H929_GUITH</name>
<feature type="region of interest" description="Disordered" evidence="2">
    <location>
        <begin position="400"/>
        <end position="421"/>
    </location>
</feature>
<evidence type="ECO:0000313" key="5">
    <source>
        <dbReference type="EMBL" id="CAE2191683.1"/>
    </source>
</evidence>
<evidence type="ECO:0000256" key="1">
    <source>
        <dbReference type="ARBA" id="ARBA00022801"/>
    </source>
</evidence>
<dbReference type="InterPro" id="IPR050300">
    <property type="entry name" value="GDXG_lipolytic_enzyme"/>
</dbReference>
<keyword evidence="3" id="KW-0472">Membrane</keyword>
<dbReference type="EMBL" id="HBKN01001152">
    <property type="protein sequence ID" value="CAE2191683.1"/>
    <property type="molecule type" value="Transcribed_RNA"/>
</dbReference>
<keyword evidence="1" id="KW-0378">Hydrolase</keyword>
<accession>A0A7S4H929</accession>
<dbReference type="InterPro" id="IPR049492">
    <property type="entry name" value="BD-FAE-like_dom"/>
</dbReference>
<evidence type="ECO:0000259" key="4">
    <source>
        <dbReference type="Pfam" id="PF20434"/>
    </source>
</evidence>
<reference evidence="5" key="1">
    <citation type="submission" date="2021-01" db="EMBL/GenBank/DDBJ databases">
        <authorList>
            <person name="Corre E."/>
            <person name="Pelletier E."/>
            <person name="Niang G."/>
            <person name="Scheremetjew M."/>
            <person name="Finn R."/>
            <person name="Kale V."/>
            <person name="Holt S."/>
            <person name="Cochrane G."/>
            <person name="Meng A."/>
            <person name="Brown T."/>
            <person name="Cohen L."/>
        </authorList>
    </citation>
    <scope>NUCLEOTIDE SEQUENCE</scope>
    <source>
        <strain evidence="5">CCMP 2712</strain>
    </source>
</reference>
<feature type="transmembrane region" description="Helical" evidence="3">
    <location>
        <begin position="106"/>
        <end position="130"/>
    </location>
</feature>
<organism evidence="5">
    <name type="scientific">Guillardia theta</name>
    <name type="common">Cryptophyte</name>
    <name type="synonym">Cryptomonas phi</name>
    <dbReference type="NCBI Taxonomy" id="55529"/>
    <lineage>
        <taxon>Eukaryota</taxon>
        <taxon>Cryptophyceae</taxon>
        <taxon>Pyrenomonadales</taxon>
        <taxon>Geminigeraceae</taxon>
        <taxon>Guillardia</taxon>
    </lineage>
</organism>
<evidence type="ECO:0000256" key="2">
    <source>
        <dbReference type="SAM" id="MobiDB-lite"/>
    </source>
</evidence>
<dbReference type="Gene3D" id="3.40.50.1820">
    <property type="entry name" value="alpha/beta hydrolase"/>
    <property type="match status" value="1"/>
</dbReference>
<dbReference type="PANTHER" id="PTHR48081:SF33">
    <property type="entry name" value="KYNURENINE FORMAMIDASE"/>
    <property type="match status" value="1"/>
</dbReference>
<dbReference type="SUPFAM" id="SSF53474">
    <property type="entry name" value="alpha/beta-Hydrolases"/>
    <property type="match status" value="1"/>
</dbReference>
<sequence>MSRKFFKTRFSPIRPDVGFYETFKLLSSASAELLWWLGAPGKWAANFGFLLLFVIVMLPALLPAFIRYLWSAGVRKNLMYGSSIRHQLDVYLPSDHKRDPSRRRPVVIFISGGAWIIGYKTWAFLMGLVFQDNGVVFVAPDYRNFPQGRVRTLTWRRQGDRSDPQQIPDMVKDVSEAIRWTFENLEELGGDANNVTLMGQSAGAHLAALCVIDAAEKEAALEKLCASHGLPELVGKEQLQAGWWRMMEQVQRNEAGAHSSMEGMAFSCRQLSRFVGISGPYNILKLIPFMQARGLPKNVLNALVAGDPLKQSPACRVLDLSPHAVSFLPKVSLFHGTADATVPHAQTVEFAMALERAGGRVETVKLYEGKSHTDPILEDPCKGSDPLMLDLLNLITAKDSSTSSLSSSPSSSSLSSSSSSSLSPIIQHRRLHPRVIAVARWLNPF</sequence>
<protein>
    <recommendedName>
        <fullName evidence="4">BD-FAE-like domain-containing protein</fullName>
    </recommendedName>
</protein>
<dbReference type="AlphaFoldDB" id="A0A7S4H929"/>
<feature type="domain" description="BD-FAE-like" evidence="4">
    <location>
        <begin position="88"/>
        <end position="354"/>
    </location>
</feature>
<keyword evidence="3" id="KW-1133">Transmembrane helix</keyword>
<dbReference type="GO" id="GO:0016787">
    <property type="term" value="F:hydrolase activity"/>
    <property type="evidence" value="ECO:0007669"/>
    <property type="project" value="UniProtKB-KW"/>
</dbReference>
<dbReference type="InterPro" id="IPR029058">
    <property type="entry name" value="AB_hydrolase_fold"/>
</dbReference>
<feature type="transmembrane region" description="Helical" evidence="3">
    <location>
        <begin position="44"/>
        <end position="70"/>
    </location>
</feature>
<keyword evidence="3" id="KW-0812">Transmembrane</keyword>
<proteinExistence type="predicted"/>
<dbReference type="Pfam" id="PF20434">
    <property type="entry name" value="BD-FAE"/>
    <property type="match status" value="1"/>
</dbReference>
<evidence type="ECO:0000256" key="3">
    <source>
        <dbReference type="SAM" id="Phobius"/>
    </source>
</evidence>
<dbReference type="PANTHER" id="PTHR48081">
    <property type="entry name" value="AB HYDROLASE SUPERFAMILY PROTEIN C4A8.06C"/>
    <property type="match status" value="1"/>
</dbReference>
<gene>
    <name evidence="5" type="ORF">GTHE00462_LOCUS994</name>
</gene>
<feature type="transmembrane region" description="Helical" evidence="3">
    <location>
        <begin position="21"/>
        <end position="38"/>
    </location>
</feature>